<dbReference type="Gene3D" id="2.60.260.20">
    <property type="entry name" value="Urease metallochaperone UreE, N-terminal domain"/>
    <property type="match status" value="2"/>
</dbReference>
<protein>
    <recommendedName>
        <fullName evidence="12 13">Chaperone protein DnaJ</fullName>
    </recommendedName>
</protein>
<dbReference type="InterPro" id="IPR036869">
    <property type="entry name" value="J_dom_sf"/>
</dbReference>
<dbReference type="GO" id="GO:0005737">
    <property type="term" value="C:cytoplasm"/>
    <property type="evidence" value="ECO:0007669"/>
    <property type="project" value="UniProtKB-SubCell"/>
</dbReference>
<comment type="function">
    <text evidence="13">Participates actively in the response to hyperosmotic and heat shock by preventing the aggregation of stress-denatured proteins and by disaggregating proteins, also in an autonomous, DnaK-independent fashion. Unfolded proteins bind initially to DnaJ; upon interaction with the DnaJ-bound protein, DnaK hydrolyzes its bound ATP, resulting in the formation of a stable complex. GrpE releases ADP from DnaK; ATP binding to DnaK triggers the release of the substrate protein, thus completing the reaction cycle. Several rounds of ATP-dependent interactions between DnaJ, DnaK and GrpE are required for fully efficient folding. Also involved, together with DnaK and GrpE, in the DNA replication of plasmids through activation of initiation proteins.</text>
</comment>
<dbReference type="PROSITE" id="PS51188">
    <property type="entry name" value="ZF_CR"/>
    <property type="match status" value="1"/>
</dbReference>
<feature type="repeat" description="CXXCXGXG motif" evidence="13">
    <location>
        <begin position="170"/>
        <end position="177"/>
    </location>
</feature>
<proteinExistence type="inferred from homology"/>
<accession>A0A926D1Y3</accession>
<dbReference type="HAMAP" id="MF_01152">
    <property type="entry name" value="DnaJ"/>
    <property type="match status" value="1"/>
</dbReference>
<dbReference type="CDD" id="cd10719">
    <property type="entry name" value="DnaJ_zf"/>
    <property type="match status" value="1"/>
</dbReference>
<evidence type="ECO:0000256" key="1">
    <source>
        <dbReference type="ARBA" id="ARBA00004496"/>
    </source>
</evidence>
<evidence type="ECO:0000256" key="3">
    <source>
        <dbReference type="ARBA" id="ARBA00022490"/>
    </source>
</evidence>
<feature type="binding site" evidence="13">
    <location>
        <position position="196"/>
    </location>
    <ligand>
        <name>Zn(2+)</name>
        <dbReference type="ChEBI" id="CHEBI:29105"/>
        <label>2</label>
    </ligand>
</feature>
<comment type="similarity">
    <text evidence="11 13">Belongs to the DnaJ family.</text>
</comment>
<dbReference type="RefSeq" id="WP_249314972.1">
    <property type="nucleotide sequence ID" value="NZ_JACRSR010000001.1"/>
</dbReference>
<dbReference type="GO" id="GO:0008270">
    <property type="term" value="F:zinc ion binding"/>
    <property type="evidence" value="ECO:0007669"/>
    <property type="project" value="UniProtKB-UniRule"/>
</dbReference>
<dbReference type="AlphaFoldDB" id="A0A926D1Y3"/>
<dbReference type="InterPro" id="IPR002939">
    <property type="entry name" value="DnaJ_C"/>
</dbReference>
<dbReference type="CDD" id="cd06257">
    <property type="entry name" value="DnaJ"/>
    <property type="match status" value="1"/>
</dbReference>
<dbReference type="Pfam" id="PF00684">
    <property type="entry name" value="DnaJ_CXXCXGXG"/>
    <property type="match status" value="1"/>
</dbReference>
<dbReference type="GO" id="GO:0006260">
    <property type="term" value="P:DNA replication"/>
    <property type="evidence" value="ECO:0007669"/>
    <property type="project" value="UniProtKB-KW"/>
</dbReference>
<dbReference type="InterPro" id="IPR001305">
    <property type="entry name" value="HSP_DnaJ_Cys-rich_dom"/>
</dbReference>
<evidence type="ECO:0000256" key="4">
    <source>
        <dbReference type="ARBA" id="ARBA00022705"/>
    </source>
</evidence>
<evidence type="ECO:0000259" key="16">
    <source>
        <dbReference type="PROSITE" id="PS51188"/>
    </source>
</evidence>
<dbReference type="PROSITE" id="PS00636">
    <property type="entry name" value="DNAJ_1"/>
    <property type="match status" value="1"/>
</dbReference>
<feature type="binding site" evidence="13">
    <location>
        <position position="170"/>
    </location>
    <ligand>
        <name>Zn(2+)</name>
        <dbReference type="ChEBI" id="CHEBI:29105"/>
        <label>2</label>
    </ligand>
</feature>
<evidence type="ECO:0000256" key="12">
    <source>
        <dbReference type="ARBA" id="ARBA00067609"/>
    </source>
</evidence>
<dbReference type="GO" id="GO:0009408">
    <property type="term" value="P:response to heat"/>
    <property type="evidence" value="ECO:0007669"/>
    <property type="project" value="InterPro"/>
</dbReference>
<keyword evidence="5 13" id="KW-0479">Metal-binding</keyword>
<keyword evidence="3 13" id="KW-0963">Cytoplasm</keyword>
<dbReference type="PANTHER" id="PTHR43096:SF48">
    <property type="entry name" value="CHAPERONE PROTEIN DNAJ"/>
    <property type="match status" value="1"/>
</dbReference>
<dbReference type="InterPro" id="IPR008971">
    <property type="entry name" value="HSP40/DnaJ_pept-bd"/>
</dbReference>
<evidence type="ECO:0000313" key="18">
    <source>
        <dbReference type="Proteomes" id="UP000623172"/>
    </source>
</evidence>
<evidence type="ECO:0000256" key="13">
    <source>
        <dbReference type="HAMAP-Rule" id="MF_01152"/>
    </source>
</evidence>
<dbReference type="InterPro" id="IPR018253">
    <property type="entry name" value="DnaJ_domain_CS"/>
</dbReference>
<organism evidence="17 18">
    <name type="scientific">Gehongia tenuis</name>
    <dbReference type="NCBI Taxonomy" id="2763655"/>
    <lineage>
        <taxon>Bacteria</taxon>
        <taxon>Bacillati</taxon>
        <taxon>Bacillota</taxon>
        <taxon>Clostridia</taxon>
        <taxon>Christensenellales</taxon>
        <taxon>Christensenellaceae</taxon>
        <taxon>Gehongia</taxon>
    </lineage>
</organism>
<keyword evidence="4 13" id="KW-0235">DNA replication</keyword>
<dbReference type="NCBIfam" id="NF008035">
    <property type="entry name" value="PRK10767.1"/>
    <property type="match status" value="1"/>
</dbReference>
<feature type="domain" description="CR-type" evidence="16">
    <location>
        <begin position="140"/>
        <end position="222"/>
    </location>
</feature>
<evidence type="ECO:0000256" key="11">
    <source>
        <dbReference type="ARBA" id="ARBA00061004"/>
    </source>
</evidence>
<dbReference type="Proteomes" id="UP000623172">
    <property type="component" value="Unassembled WGS sequence"/>
</dbReference>
<dbReference type="CDD" id="cd10747">
    <property type="entry name" value="DnaJ_C"/>
    <property type="match status" value="1"/>
</dbReference>
<evidence type="ECO:0000256" key="7">
    <source>
        <dbReference type="ARBA" id="ARBA00022771"/>
    </source>
</evidence>
<feature type="repeat" description="CXXCXGXG motif" evidence="13">
    <location>
        <begin position="153"/>
        <end position="160"/>
    </location>
</feature>
<name>A0A926D1Y3_9FIRM</name>
<dbReference type="Gene3D" id="1.10.287.110">
    <property type="entry name" value="DnaJ domain"/>
    <property type="match status" value="1"/>
</dbReference>
<feature type="binding site" evidence="13">
    <location>
        <position position="153"/>
    </location>
    <ligand>
        <name>Zn(2+)</name>
        <dbReference type="ChEBI" id="CHEBI:29105"/>
        <label>1</label>
    </ligand>
</feature>
<feature type="repeat" description="CXXCXGXG motif" evidence="13">
    <location>
        <begin position="210"/>
        <end position="217"/>
    </location>
</feature>
<gene>
    <name evidence="13 17" type="primary">dnaJ</name>
    <name evidence="17" type="ORF">H8696_03490</name>
</gene>
<feature type="domain" description="J" evidence="15">
    <location>
        <begin position="6"/>
        <end position="71"/>
    </location>
</feature>
<keyword evidence="8 13" id="KW-0862">Zinc</keyword>
<keyword evidence="18" id="KW-1185">Reference proteome</keyword>
<dbReference type="Pfam" id="PF00226">
    <property type="entry name" value="DnaJ"/>
    <property type="match status" value="1"/>
</dbReference>
<dbReference type="SUPFAM" id="SSF57938">
    <property type="entry name" value="DnaJ/Hsp40 cysteine-rich domain"/>
    <property type="match status" value="1"/>
</dbReference>
<dbReference type="Gene3D" id="2.10.230.10">
    <property type="entry name" value="Heat shock protein DnaJ, cysteine-rich domain"/>
    <property type="match status" value="1"/>
</dbReference>
<comment type="domain">
    <text evidence="13">The J domain is necessary and sufficient to stimulate DnaK ATPase activity. Zinc center 1 plays an important role in the autonomous, DnaK-independent chaperone activity of DnaJ. Zinc center 2 is essential for interaction with DnaK and for DnaJ activity.</text>
</comment>
<comment type="caution">
    <text evidence="17">The sequence shown here is derived from an EMBL/GenBank/DDBJ whole genome shotgun (WGS) entry which is preliminary data.</text>
</comment>
<dbReference type="NCBIfam" id="TIGR02349">
    <property type="entry name" value="DnaJ_bact"/>
    <property type="match status" value="1"/>
</dbReference>
<dbReference type="SUPFAM" id="SSF46565">
    <property type="entry name" value="Chaperone J-domain"/>
    <property type="match status" value="1"/>
</dbReference>
<feature type="binding site" evidence="13">
    <location>
        <position position="210"/>
    </location>
    <ligand>
        <name>Zn(2+)</name>
        <dbReference type="ChEBI" id="CHEBI:29105"/>
        <label>1</label>
    </ligand>
</feature>
<dbReference type="PANTHER" id="PTHR43096">
    <property type="entry name" value="DNAJ HOMOLOG 1, MITOCHONDRIAL-RELATED"/>
    <property type="match status" value="1"/>
</dbReference>
<feature type="binding site" evidence="13">
    <location>
        <position position="173"/>
    </location>
    <ligand>
        <name>Zn(2+)</name>
        <dbReference type="ChEBI" id="CHEBI:29105"/>
        <label>2</label>
    </ligand>
</feature>
<dbReference type="FunFam" id="2.60.260.20:FF:000004">
    <property type="entry name" value="Molecular chaperone DnaJ"/>
    <property type="match status" value="1"/>
</dbReference>
<dbReference type="GO" id="GO:0051082">
    <property type="term" value="F:unfolded protein binding"/>
    <property type="evidence" value="ECO:0007669"/>
    <property type="project" value="UniProtKB-UniRule"/>
</dbReference>
<comment type="subcellular location">
    <subcellularLocation>
        <location evidence="1 13">Cytoplasm</location>
    </subcellularLocation>
</comment>
<evidence type="ECO:0000256" key="6">
    <source>
        <dbReference type="ARBA" id="ARBA00022737"/>
    </source>
</evidence>
<evidence type="ECO:0000256" key="9">
    <source>
        <dbReference type="ARBA" id="ARBA00023016"/>
    </source>
</evidence>
<evidence type="ECO:0000313" key="17">
    <source>
        <dbReference type="EMBL" id="MBC8530905.1"/>
    </source>
</evidence>
<evidence type="ECO:0000256" key="8">
    <source>
        <dbReference type="ARBA" id="ARBA00022833"/>
    </source>
</evidence>
<evidence type="ECO:0000256" key="5">
    <source>
        <dbReference type="ARBA" id="ARBA00022723"/>
    </source>
</evidence>
<sequence>MAAKRDYYEVLGVPKTASDADIKKAFRQLAKKYHPDVNPGDKEAEAKFKEVNEAYEVLSDAKKRSEYDQFGHEGPMGGFGGGGGSYTYSTGGFGGGFEDIFDAFFGGGFGGRTSRPNNGPQRGGDIQVNVTLKFTEAAFGCKKEIQVSRSESCEECGGSGAKKGTSPKVCPTCGGSGQVQTSQNTLFGRSVVMRPCAQCQGTGQIIETPCPKCGGKGQVKRTRTISVNIPAGIDNGQAVTLRGQGEPGLRGGPAGDLYVRVTVRPHQLFRREHYDLRCEMPITFTEAALGAELEVPTLEGKVRYKIPEGTQSGTVFRLKGKGVPVLGGNGKGDLFIKVTVEVPKRLSEKQRDILRQFDSTVTGKEYNEHKTFFDKMKEAFGG</sequence>
<dbReference type="InterPro" id="IPR001623">
    <property type="entry name" value="DnaJ_domain"/>
</dbReference>
<evidence type="ECO:0000256" key="10">
    <source>
        <dbReference type="ARBA" id="ARBA00023186"/>
    </source>
</evidence>
<evidence type="ECO:0000259" key="15">
    <source>
        <dbReference type="PROSITE" id="PS50076"/>
    </source>
</evidence>
<evidence type="ECO:0000256" key="2">
    <source>
        <dbReference type="ARBA" id="ARBA00011738"/>
    </source>
</evidence>
<keyword evidence="6 13" id="KW-0677">Repeat</keyword>
<dbReference type="GO" id="GO:0005524">
    <property type="term" value="F:ATP binding"/>
    <property type="evidence" value="ECO:0007669"/>
    <property type="project" value="InterPro"/>
</dbReference>
<dbReference type="SUPFAM" id="SSF49493">
    <property type="entry name" value="HSP40/DnaJ peptide-binding domain"/>
    <property type="match status" value="2"/>
</dbReference>
<feature type="binding site" evidence="13">
    <location>
        <position position="199"/>
    </location>
    <ligand>
        <name>Zn(2+)</name>
        <dbReference type="ChEBI" id="CHEBI:29105"/>
        <label>2</label>
    </ligand>
</feature>
<comment type="subunit">
    <text evidence="2 13">Homodimer.</text>
</comment>
<feature type="zinc finger region" description="CR-type" evidence="14">
    <location>
        <begin position="140"/>
        <end position="222"/>
    </location>
</feature>
<reference evidence="17" key="1">
    <citation type="submission" date="2020-08" db="EMBL/GenBank/DDBJ databases">
        <title>Genome public.</title>
        <authorList>
            <person name="Liu C."/>
            <person name="Sun Q."/>
        </authorList>
    </citation>
    <scope>NUCLEOTIDE SEQUENCE</scope>
    <source>
        <strain evidence="17">NSJ-53</strain>
    </source>
</reference>
<dbReference type="PROSITE" id="PS50076">
    <property type="entry name" value="DNAJ_2"/>
    <property type="match status" value="1"/>
</dbReference>
<dbReference type="EMBL" id="JACRSR010000001">
    <property type="protein sequence ID" value="MBC8530905.1"/>
    <property type="molecule type" value="Genomic_DNA"/>
</dbReference>
<keyword evidence="7 13" id="KW-0863">Zinc-finger</keyword>
<dbReference type="InterPro" id="IPR012724">
    <property type="entry name" value="DnaJ"/>
</dbReference>
<keyword evidence="9 13" id="KW-0346">Stress response</keyword>
<feature type="repeat" description="CXXCXGXG motif" evidence="13">
    <location>
        <begin position="196"/>
        <end position="203"/>
    </location>
</feature>
<feature type="binding site" evidence="13">
    <location>
        <position position="156"/>
    </location>
    <ligand>
        <name>Zn(2+)</name>
        <dbReference type="ChEBI" id="CHEBI:29105"/>
        <label>1</label>
    </ligand>
</feature>
<dbReference type="PRINTS" id="PR00625">
    <property type="entry name" value="JDOMAIN"/>
</dbReference>
<evidence type="ECO:0000256" key="14">
    <source>
        <dbReference type="PROSITE-ProRule" id="PRU00546"/>
    </source>
</evidence>
<dbReference type="GO" id="GO:0031072">
    <property type="term" value="F:heat shock protein binding"/>
    <property type="evidence" value="ECO:0007669"/>
    <property type="project" value="InterPro"/>
</dbReference>
<comment type="cofactor">
    <cofactor evidence="13">
        <name>Zn(2+)</name>
        <dbReference type="ChEBI" id="CHEBI:29105"/>
    </cofactor>
    <text evidence="13">Binds 2 Zn(2+) ions per monomer.</text>
</comment>
<dbReference type="FunFam" id="2.10.230.10:FF:000002">
    <property type="entry name" value="Molecular chaperone DnaJ"/>
    <property type="match status" value="1"/>
</dbReference>
<dbReference type="GO" id="GO:0042026">
    <property type="term" value="P:protein refolding"/>
    <property type="evidence" value="ECO:0007669"/>
    <property type="project" value="TreeGrafter"/>
</dbReference>
<feature type="binding site" evidence="13">
    <location>
        <position position="213"/>
    </location>
    <ligand>
        <name>Zn(2+)</name>
        <dbReference type="ChEBI" id="CHEBI:29105"/>
        <label>1</label>
    </ligand>
</feature>
<dbReference type="SMART" id="SM00271">
    <property type="entry name" value="DnaJ"/>
    <property type="match status" value="1"/>
</dbReference>
<keyword evidence="10 13" id="KW-0143">Chaperone</keyword>
<dbReference type="InterPro" id="IPR036410">
    <property type="entry name" value="HSP_DnaJ_Cys-rich_dom_sf"/>
</dbReference>
<dbReference type="Pfam" id="PF01556">
    <property type="entry name" value="DnaJ_C"/>
    <property type="match status" value="1"/>
</dbReference>
<dbReference type="FunFam" id="1.10.287.110:FF:000031">
    <property type="entry name" value="Molecular chaperone DnaJ"/>
    <property type="match status" value="1"/>
</dbReference>